<dbReference type="EMBL" id="PP856017">
    <property type="protein sequence ID" value="XBS47703.1"/>
    <property type="molecule type" value="Genomic_DNA"/>
</dbReference>
<proteinExistence type="predicted"/>
<protein>
    <submittedName>
        <fullName evidence="1">Uncharacterized protein</fullName>
    </submittedName>
</protein>
<accession>A0AAU7PFU7</accession>
<organism evidence="1">
    <name type="scientific">Burkholderia phage vB_BgluM-SURPRISE13</name>
    <dbReference type="NCBI Taxonomy" id="3159457"/>
    <lineage>
        <taxon>Viruses</taxon>
    </lineage>
</organism>
<reference evidence="1" key="1">
    <citation type="submission" date="2024-05" db="EMBL/GenBank/DDBJ databases">
        <title>Isolation and characterization of the novel Burkholderia jumbo bacteriophage Surprise13.</title>
        <authorList>
            <person name="Supina B.S.I."/>
            <person name="Dennis J."/>
        </authorList>
    </citation>
    <scope>NUCLEOTIDE SEQUENCE</scope>
</reference>
<sequence>MKLSNKRFQTRTLRVLFHLLPQRMKRLMFISSLSGKVAGTNEFDRVVLLQIQEEFKLTKVDPHAMELPVACANKIWGKRPVEDLVCSDHLNEKSDHDMTRIARQIVVMMPCWLVYDSTFKIANDVRELLTKREQLFQHQPG</sequence>
<gene>
    <name evidence="1" type="ORF">SURPRISE13_056</name>
</gene>
<name>A0AAU7PFU7_9VIRU</name>
<evidence type="ECO:0000313" key="1">
    <source>
        <dbReference type="EMBL" id="XBS47703.1"/>
    </source>
</evidence>